<protein>
    <submittedName>
        <fullName evidence="1">Uncharacterized protein</fullName>
    </submittedName>
</protein>
<organism evidence="1">
    <name type="scientific">viral metagenome</name>
    <dbReference type="NCBI Taxonomy" id="1070528"/>
    <lineage>
        <taxon>unclassified sequences</taxon>
        <taxon>metagenomes</taxon>
        <taxon>organismal metagenomes</taxon>
    </lineage>
</organism>
<dbReference type="EMBL" id="MT144627">
    <property type="protein sequence ID" value="QJH95723.1"/>
    <property type="molecule type" value="Genomic_DNA"/>
</dbReference>
<gene>
    <name evidence="1" type="ORF">TM448B00508_0037</name>
</gene>
<reference evidence="1" key="1">
    <citation type="submission" date="2020-03" db="EMBL/GenBank/DDBJ databases">
        <title>The deep terrestrial virosphere.</title>
        <authorList>
            <person name="Holmfeldt K."/>
            <person name="Nilsson E."/>
            <person name="Simone D."/>
            <person name="Lopez-Fernandez M."/>
            <person name="Wu X."/>
            <person name="de Brujin I."/>
            <person name="Lundin D."/>
            <person name="Andersson A."/>
            <person name="Bertilsson S."/>
            <person name="Dopson M."/>
        </authorList>
    </citation>
    <scope>NUCLEOTIDE SEQUENCE</scope>
    <source>
        <strain evidence="1">TM448B00508</strain>
    </source>
</reference>
<sequence length="62" mass="7079">MSEKCQNCGHWGFICNRRIELIGTGRLEVRLCDACSDKLDELFSSGLVKAMRFIGNIEEKEK</sequence>
<evidence type="ECO:0000313" key="1">
    <source>
        <dbReference type="EMBL" id="QJH95723.1"/>
    </source>
</evidence>
<proteinExistence type="predicted"/>
<dbReference type="AlphaFoldDB" id="A0A6M3XEZ5"/>
<name>A0A6M3XEZ5_9ZZZZ</name>
<accession>A0A6M3XEZ5</accession>